<proteinExistence type="predicted"/>
<dbReference type="Proteomes" id="UP000001817">
    <property type="component" value="Chromosome 1"/>
</dbReference>
<gene>
    <name evidence="1" type="ORF">Bxe_A2675</name>
</gene>
<evidence type="ECO:0000313" key="1">
    <source>
        <dbReference type="EMBL" id="ABE30286.1"/>
    </source>
</evidence>
<organism evidence="1 2">
    <name type="scientific">Paraburkholderia xenovorans (strain LB400)</name>
    <dbReference type="NCBI Taxonomy" id="266265"/>
    <lineage>
        <taxon>Bacteria</taxon>
        <taxon>Pseudomonadati</taxon>
        <taxon>Pseudomonadota</taxon>
        <taxon>Betaproteobacteria</taxon>
        <taxon>Burkholderiales</taxon>
        <taxon>Burkholderiaceae</taxon>
        <taxon>Paraburkholderia</taxon>
    </lineage>
</organism>
<dbReference type="AlphaFoldDB" id="Q140F3"/>
<dbReference type="KEGG" id="bxe:Bxe_A2675"/>
<protein>
    <submittedName>
        <fullName evidence="1">Uncharacterized protein</fullName>
    </submittedName>
</protein>
<dbReference type="EMBL" id="CP000270">
    <property type="protein sequence ID" value="ABE30286.1"/>
    <property type="molecule type" value="Genomic_DNA"/>
</dbReference>
<accession>Q140F3</accession>
<reference evidence="1 2" key="1">
    <citation type="journal article" date="2006" name="Proc. Natl. Acad. Sci. U.S.A.">
        <title>Burkholderia xenovorans LB400 harbors a multi-replicon, 9.73-Mbp genome shaped for versatility.</title>
        <authorList>
            <person name="Chain P.S."/>
            <person name="Denef V.J."/>
            <person name="Konstantinidis K.T."/>
            <person name="Vergez L.M."/>
            <person name="Agullo L."/>
            <person name="Reyes V.L."/>
            <person name="Hauser L."/>
            <person name="Cordova M."/>
            <person name="Gomez L."/>
            <person name="Gonzalez M."/>
            <person name="Land M."/>
            <person name="Lao V."/>
            <person name="Larimer F."/>
            <person name="LiPuma J.J."/>
            <person name="Mahenthiralingam E."/>
            <person name="Malfatti S.A."/>
            <person name="Marx C.J."/>
            <person name="Parnell J.J."/>
            <person name="Ramette A."/>
            <person name="Richardson P."/>
            <person name="Seeger M."/>
            <person name="Smith D."/>
            <person name="Spilker T."/>
            <person name="Sul W.J."/>
            <person name="Tsoi T.V."/>
            <person name="Ulrich L.E."/>
            <person name="Zhulin I.B."/>
            <person name="Tiedje J.M."/>
        </authorList>
    </citation>
    <scope>NUCLEOTIDE SEQUENCE [LARGE SCALE GENOMIC DNA]</scope>
    <source>
        <strain evidence="1 2">LB400</strain>
    </source>
</reference>
<sequence length="101" mass="10670">MIDMSAALTTKANSSLLAFVVARTWSDMSLNAPDVYGPNVSDPDFAGDDSTGHVTGKHIVVCGPVGAWAGGWPPSAYWSKTPPIQVVDLPGRYQFTTSSNL</sequence>
<keyword evidence="2" id="KW-1185">Reference proteome</keyword>
<name>Q140F3_PARXL</name>
<evidence type="ECO:0000313" key="2">
    <source>
        <dbReference type="Proteomes" id="UP000001817"/>
    </source>
</evidence>